<dbReference type="eggNOG" id="COG1121">
    <property type="taxonomic scope" value="Bacteria"/>
</dbReference>
<keyword evidence="3" id="KW-0547">Nucleotide-binding</keyword>
<reference evidence="6 7" key="1">
    <citation type="submission" date="2008-04" db="EMBL/GenBank/DDBJ databases">
        <title>Complete sequence of chromosome of Natranaerobius thermophilus JW/NM-WN-LF.</title>
        <authorList>
            <consortium name="US DOE Joint Genome Institute"/>
            <person name="Copeland A."/>
            <person name="Lucas S."/>
            <person name="Lapidus A."/>
            <person name="Glavina del Rio T."/>
            <person name="Dalin E."/>
            <person name="Tice H."/>
            <person name="Bruce D."/>
            <person name="Goodwin L."/>
            <person name="Pitluck S."/>
            <person name="Chertkov O."/>
            <person name="Brettin T."/>
            <person name="Detter J.C."/>
            <person name="Han C."/>
            <person name="Kuske C.R."/>
            <person name="Schmutz J."/>
            <person name="Larimer F."/>
            <person name="Land M."/>
            <person name="Hauser L."/>
            <person name="Kyrpides N."/>
            <person name="Lykidis A."/>
            <person name="Mesbah N.M."/>
            <person name="Wiegel J."/>
        </authorList>
    </citation>
    <scope>NUCLEOTIDE SEQUENCE [LARGE SCALE GENOMIC DNA]</scope>
    <source>
        <strain evidence="7">ATCC BAA-1301 / DSM 18059 / JW/NM-WN-LF</strain>
    </source>
</reference>
<dbReference type="HOGENOM" id="CLU_000604_1_11_9"/>
<gene>
    <name evidence="6" type="ordered locus">Nther_2803</name>
</gene>
<dbReference type="STRING" id="457570.Nther_2803"/>
<dbReference type="InterPro" id="IPR050153">
    <property type="entry name" value="Metal_Ion_Import_ABC"/>
</dbReference>
<keyword evidence="7" id="KW-1185">Reference proteome</keyword>
<dbReference type="FunCoup" id="B2A2Y4">
    <property type="interactions" value="121"/>
</dbReference>
<dbReference type="EMBL" id="CP001034">
    <property type="protein sequence ID" value="ACB86351.1"/>
    <property type="molecule type" value="Genomic_DNA"/>
</dbReference>
<dbReference type="Pfam" id="PF00005">
    <property type="entry name" value="ABC_tran"/>
    <property type="match status" value="1"/>
</dbReference>
<dbReference type="KEGG" id="nth:Nther_2803"/>
<dbReference type="SMART" id="SM00382">
    <property type="entry name" value="AAA"/>
    <property type="match status" value="1"/>
</dbReference>
<evidence type="ECO:0000259" key="5">
    <source>
        <dbReference type="PROSITE" id="PS50893"/>
    </source>
</evidence>
<evidence type="ECO:0000256" key="3">
    <source>
        <dbReference type="ARBA" id="ARBA00022741"/>
    </source>
</evidence>
<dbReference type="PROSITE" id="PS50893">
    <property type="entry name" value="ABC_TRANSPORTER_2"/>
    <property type="match status" value="1"/>
</dbReference>
<dbReference type="InParanoid" id="B2A2Y4"/>
<evidence type="ECO:0000313" key="7">
    <source>
        <dbReference type="Proteomes" id="UP000001683"/>
    </source>
</evidence>
<dbReference type="PROSITE" id="PS00211">
    <property type="entry name" value="ABC_TRANSPORTER_1"/>
    <property type="match status" value="1"/>
</dbReference>
<dbReference type="GO" id="GO:0016887">
    <property type="term" value="F:ATP hydrolysis activity"/>
    <property type="evidence" value="ECO:0007669"/>
    <property type="project" value="InterPro"/>
</dbReference>
<dbReference type="OrthoDB" id="9799337at2"/>
<keyword evidence="2" id="KW-0813">Transport</keyword>
<name>B2A2Y4_NATTJ</name>
<evidence type="ECO:0000256" key="1">
    <source>
        <dbReference type="ARBA" id="ARBA00005417"/>
    </source>
</evidence>
<feature type="domain" description="ABC transporter" evidence="5">
    <location>
        <begin position="13"/>
        <end position="244"/>
    </location>
</feature>
<accession>B2A2Y4</accession>
<comment type="similarity">
    <text evidence="1">Belongs to the ABC transporter superfamily.</text>
</comment>
<dbReference type="Gene3D" id="3.40.50.300">
    <property type="entry name" value="P-loop containing nucleotide triphosphate hydrolases"/>
    <property type="match status" value="1"/>
</dbReference>
<dbReference type="PANTHER" id="PTHR42734">
    <property type="entry name" value="METAL TRANSPORT SYSTEM ATP-BINDING PROTEIN TM_0124-RELATED"/>
    <property type="match status" value="1"/>
</dbReference>
<dbReference type="AlphaFoldDB" id="B2A2Y4"/>
<organism evidence="6 7">
    <name type="scientific">Natranaerobius thermophilus (strain ATCC BAA-1301 / DSM 18059 / JW/NM-WN-LF)</name>
    <dbReference type="NCBI Taxonomy" id="457570"/>
    <lineage>
        <taxon>Bacteria</taxon>
        <taxon>Bacillati</taxon>
        <taxon>Bacillota</taxon>
        <taxon>Clostridia</taxon>
        <taxon>Natranaerobiales</taxon>
        <taxon>Natranaerobiaceae</taxon>
        <taxon>Natranaerobius</taxon>
    </lineage>
</organism>
<dbReference type="InterPro" id="IPR003593">
    <property type="entry name" value="AAA+_ATPase"/>
</dbReference>
<protein>
    <submittedName>
        <fullName evidence="6">ABC transporter related</fullName>
    </submittedName>
</protein>
<sequence length="266" mass="29571">MTVGKASQNGVAVQVENLSVSYHEVSALNKVSFSVQQGQKIGILGPNGAGKSSLIKAIMGLTNYHGKVKIFGKTVNESRSQIAYVPQQSNIDLTFPLSVEETVMMGRYPYLPKIKSPTKHDKEIVYHCIKQVGLTDKKTRQIGELSGGERQRMFLARALAQKARLFFLDEPFTGIDFTSEKMISNLLAELSEQGKTLFVVHHDLKRARQYFDYVILLNQNLIAAGKTEEVLQPHYLTEAYQGEAVIMQTDSEGGDQKNKDFLVVSG</sequence>
<evidence type="ECO:0000256" key="4">
    <source>
        <dbReference type="ARBA" id="ARBA00022840"/>
    </source>
</evidence>
<evidence type="ECO:0000256" key="2">
    <source>
        <dbReference type="ARBA" id="ARBA00022448"/>
    </source>
</evidence>
<dbReference type="GO" id="GO:0005524">
    <property type="term" value="F:ATP binding"/>
    <property type="evidence" value="ECO:0007669"/>
    <property type="project" value="UniProtKB-KW"/>
</dbReference>
<dbReference type="CDD" id="cd03235">
    <property type="entry name" value="ABC_Metallic_Cations"/>
    <property type="match status" value="1"/>
</dbReference>
<dbReference type="InterPro" id="IPR027417">
    <property type="entry name" value="P-loop_NTPase"/>
</dbReference>
<dbReference type="SUPFAM" id="SSF52540">
    <property type="entry name" value="P-loop containing nucleoside triphosphate hydrolases"/>
    <property type="match status" value="1"/>
</dbReference>
<dbReference type="InterPro" id="IPR003439">
    <property type="entry name" value="ABC_transporter-like_ATP-bd"/>
</dbReference>
<evidence type="ECO:0000313" key="6">
    <source>
        <dbReference type="EMBL" id="ACB86351.1"/>
    </source>
</evidence>
<dbReference type="Proteomes" id="UP000001683">
    <property type="component" value="Chromosome"/>
</dbReference>
<reference evidence="6 7" key="2">
    <citation type="journal article" date="2011" name="J. Bacteriol.">
        <title>Complete genome sequence of the anaerobic, halophilic alkalithermophile Natranaerobius thermophilus JW/NM-WN-LF.</title>
        <authorList>
            <person name="Zhao B."/>
            <person name="Mesbah N.M."/>
            <person name="Dalin E."/>
            <person name="Goodwin L."/>
            <person name="Nolan M."/>
            <person name="Pitluck S."/>
            <person name="Chertkov O."/>
            <person name="Brettin T.S."/>
            <person name="Han J."/>
            <person name="Larimer F.W."/>
            <person name="Land M.L."/>
            <person name="Hauser L."/>
            <person name="Kyrpides N."/>
            <person name="Wiegel J."/>
        </authorList>
    </citation>
    <scope>NUCLEOTIDE SEQUENCE [LARGE SCALE GENOMIC DNA]</scope>
    <source>
        <strain evidence="7">ATCC BAA-1301 / DSM 18059 / JW/NM-WN-LF</strain>
    </source>
</reference>
<dbReference type="PANTHER" id="PTHR42734:SF5">
    <property type="entry name" value="IRON TRANSPORT SYSTEM ATP-BINDING PROTEIN HI_0361-RELATED"/>
    <property type="match status" value="1"/>
</dbReference>
<dbReference type="InterPro" id="IPR017871">
    <property type="entry name" value="ABC_transporter-like_CS"/>
</dbReference>
<dbReference type="FunFam" id="3.40.50.300:FF:000134">
    <property type="entry name" value="Iron-enterobactin ABC transporter ATP-binding protein"/>
    <property type="match status" value="1"/>
</dbReference>
<dbReference type="RefSeq" id="WP_012449184.1">
    <property type="nucleotide sequence ID" value="NC_010718.1"/>
</dbReference>
<proteinExistence type="inferred from homology"/>
<keyword evidence="4" id="KW-0067">ATP-binding</keyword>